<proteinExistence type="predicted"/>
<comment type="caution">
    <text evidence="1">The sequence shown here is derived from an EMBL/GenBank/DDBJ whole genome shotgun (WGS) entry which is preliminary data.</text>
</comment>
<dbReference type="Gene3D" id="3.75.10.10">
    <property type="entry name" value="L-arginine/glycine Amidinotransferase, Chain A"/>
    <property type="match status" value="1"/>
</dbReference>
<dbReference type="Proteomes" id="UP000660708">
    <property type="component" value="Unassembled WGS sequence"/>
</dbReference>
<dbReference type="SUPFAM" id="SSF55909">
    <property type="entry name" value="Pentein"/>
    <property type="match status" value="1"/>
</dbReference>
<dbReference type="PANTHER" id="PTHR43224">
    <property type="entry name" value="AMIDINOTRANSFERASE"/>
    <property type="match status" value="1"/>
</dbReference>
<gene>
    <name evidence="1" type="ORF">PPEP_a2040</name>
</gene>
<organism evidence="1 2">
    <name type="scientific">Pseudoalteromonas peptidolytica F12-50-A1</name>
    <dbReference type="NCBI Taxonomy" id="1315280"/>
    <lineage>
        <taxon>Bacteria</taxon>
        <taxon>Pseudomonadati</taxon>
        <taxon>Pseudomonadota</taxon>
        <taxon>Gammaproteobacteria</taxon>
        <taxon>Alteromonadales</taxon>
        <taxon>Pseudoalteromonadaceae</taxon>
        <taxon>Pseudoalteromonas</taxon>
    </lineage>
</organism>
<accession>A0A8I0MYG4</accession>
<evidence type="ECO:0000313" key="2">
    <source>
        <dbReference type="Proteomes" id="UP000660708"/>
    </source>
</evidence>
<evidence type="ECO:0000313" key="1">
    <source>
        <dbReference type="EMBL" id="MBE0347561.1"/>
    </source>
</evidence>
<dbReference type="PIRSF" id="PIRSF028188">
    <property type="entry name" value="Amdntrnsf_FN0238"/>
    <property type="match status" value="1"/>
</dbReference>
<dbReference type="Pfam" id="PF19420">
    <property type="entry name" value="DDAH_eukar"/>
    <property type="match status" value="1"/>
</dbReference>
<keyword evidence="2" id="KW-1185">Reference proteome</keyword>
<sequence>MTTIFQAPQAVVMIRPHHFTSNPQTMQDNAFQQACSENNPNNRAYVEVSNAVHALELAGVKVHLFEDTSTKTPDSVFPNNWFSTHSDGQLTIYPMYAPNRRLEVRSDIIDFLRAQYQVTNINDYSHLTAEEIFLEGTGSMVIDHQTKVAYAVESKRTNTDLVNQVCQQLGLQAEIFNAYDKNQVSVYHTNVLMCVATDFAMICLDMVPEHQRTKLVACLTQSGHTLIELSYEQIQHFCGNAIELQGSTGRILALSTTAYRALLPEQITVIEESAKLVAIDIPTIEAAGGSVRCMIAGVHLNNR</sequence>
<dbReference type="PANTHER" id="PTHR43224:SF1">
    <property type="entry name" value="AMIDINOTRANSFERASE"/>
    <property type="match status" value="1"/>
</dbReference>
<evidence type="ECO:0008006" key="3">
    <source>
        <dbReference type="Google" id="ProtNLM"/>
    </source>
</evidence>
<dbReference type="AlphaFoldDB" id="A0A8I0MYG4"/>
<dbReference type="RefSeq" id="WP_147390292.1">
    <property type="nucleotide sequence ID" value="NZ_AQHF01000026.1"/>
</dbReference>
<reference evidence="1 2" key="1">
    <citation type="submission" date="2015-06" db="EMBL/GenBank/DDBJ databases">
        <title>Genome sequence of Pseudoalteromonas peptidolytica.</title>
        <authorList>
            <person name="Xie B.-B."/>
            <person name="Rong J.-C."/>
            <person name="Qin Q.-L."/>
            <person name="Zhang Y.-Z."/>
        </authorList>
    </citation>
    <scope>NUCLEOTIDE SEQUENCE [LARGE SCALE GENOMIC DNA]</scope>
    <source>
        <strain evidence="1 2">F12-50-A1</strain>
    </source>
</reference>
<name>A0A8I0MYG4_9GAMM</name>
<dbReference type="EMBL" id="AQHF01000026">
    <property type="protein sequence ID" value="MBE0347561.1"/>
    <property type="molecule type" value="Genomic_DNA"/>
</dbReference>
<protein>
    <recommendedName>
        <fullName evidence="3">Amidinotransferase</fullName>
    </recommendedName>
</protein>
<dbReference type="InterPro" id="IPR014541">
    <property type="entry name" value="Amdntrnsf_FN0238"/>
</dbReference>
<dbReference type="NCBIfam" id="NF046062">
    <property type="entry name" value="citrull_CtlX"/>
    <property type="match status" value="1"/>
</dbReference>